<name>A0AA89C643_PINIB</name>
<feature type="binding site" evidence="7">
    <location>
        <position position="220"/>
    </location>
    <ligand>
        <name>Fe cation</name>
        <dbReference type="ChEBI" id="CHEBI:24875"/>
    </ligand>
</feature>
<dbReference type="PIRSF" id="PIRSF000336">
    <property type="entry name" value="TH"/>
    <property type="match status" value="1"/>
</dbReference>
<proteinExistence type="inferred from homology"/>
<evidence type="ECO:0000256" key="7">
    <source>
        <dbReference type="PIRSR" id="PIRSR000336-1"/>
    </source>
</evidence>
<dbReference type="GO" id="GO:0009072">
    <property type="term" value="P:aromatic amino acid metabolic process"/>
    <property type="evidence" value="ECO:0007669"/>
    <property type="project" value="InterPro"/>
</dbReference>
<dbReference type="AlphaFoldDB" id="A0AA89C643"/>
<protein>
    <recommendedName>
        <fullName evidence="9">Biopterin-dependent aromatic amino acid hydroxylase family profile domain-containing protein</fullName>
    </recommendedName>
</protein>
<sequence length="397" mass="45507">MSRIIRVFETTKTVLEHVETRRSRRIDAQHDIIIQCICSRDKVTTINNAIRQSPLVIEVSVLNDREQEAESWYPRHISELDNCTHLVTKFEPELDSDHPGFTDKKYRERRKQIADIAFEYKQGHVYKELKLLFPTHACKEHIDVFQVLEKECGYSPTNIPQLEDVSNFLKKKTGFQLRPVSGLLSARDFLASLAFRVFQCTQYVRHGSKPDHSPEPDCIHELLGHVPMLAIPKFAQFSQELGLASLGASDADIEKIATLYWFTVEFGLCKQNGEVRAYGAGALSSYGELRHAISDAPKKLPFNPYTTAVQEYTDEDLQPLYFIVESFDDMMQKMREFAETIRRPRPVRYDPYTQSIQILETTEALQTLSIALRSEMDNVQRALTGVQGQSSNKALTK</sequence>
<accession>A0AA89C643</accession>
<dbReference type="PANTHER" id="PTHR11473:SF15">
    <property type="entry name" value="TYROSINE 3-MONOOXYGENASE"/>
    <property type="match status" value="1"/>
</dbReference>
<evidence type="ECO:0000256" key="2">
    <source>
        <dbReference type="ARBA" id="ARBA00009712"/>
    </source>
</evidence>
<evidence type="ECO:0000256" key="8">
    <source>
        <dbReference type="PIRSR" id="PIRSR601273-2"/>
    </source>
</evidence>
<dbReference type="PANTHER" id="PTHR11473">
    <property type="entry name" value="AROMATIC AMINO ACID HYDROXYLASE"/>
    <property type="match status" value="1"/>
</dbReference>
<keyword evidence="6" id="KW-0503">Monooxygenase</keyword>
<keyword evidence="4" id="KW-0560">Oxidoreductase</keyword>
<dbReference type="GO" id="GO:0030424">
    <property type="term" value="C:axon"/>
    <property type="evidence" value="ECO:0007669"/>
    <property type="project" value="TreeGrafter"/>
</dbReference>
<dbReference type="PRINTS" id="PR00372">
    <property type="entry name" value="FYWHYDRXLASE"/>
</dbReference>
<feature type="domain" description="Biopterin-dependent aromatic amino acid hydroxylase family profile" evidence="9">
    <location>
        <begin position="57"/>
        <end position="123"/>
    </location>
</feature>
<keyword evidence="3 7" id="KW-0479">Metal-binding</keyword>
<feature type="binding site" evidence="7">
    <location>
        <position position="225"/>
    </location>
    <ligand>
        <name>Fe cation</name>
        <dbReference type="ChEBI" id="CHEBI:24875"/>
    </ligand>
</feature>
<dbReference type="InterPro" id="IPR001273">
    <property type="entry name" value="ArAA_hydroxylase"/>
</dbReference>
<comment type="similarity">
    <text evidence="2">Belongs to the biopterin-dependent aromatic amino acid hydroxylase family.</text>
</comment>
<dbReference type="GO" id="GO:0005737">
    <property type="term" value="C:cytoplasm"/>
    <property type="evidence" value="ECO:0007669"/>
    <property type="project" value="TreeGrafter"/>
</dbReference>
<evidence type="ECO:0000256" key="4">
    <source>
        <dbReference type="ARBA" id="ARBA00023002"/>
    </source>
</evidence>
<evidence type="ECO:0000313" key="11">
    <source>
        <dbReference type="Proteomes" id="UP001186944"/>
    </source>
</evidence>
<dbReference type="SUPFAM" id="SSF56534">
    <property type="entry name" value="Aromatic aminoacid monoxygenases, catalytic and oligomerization domains"/>
    <property type="match status" value="1"/>
</dbReference>
<evidence type="ECO:0000313" key="10">
    <source>
        <dbReference type="EMBL" id="KAK3107732.1"/>
    </source>
</evidence>
<gene>
    <name evidence="10" type="ORF">FSP39_021011</name>
</gene>
<organism evidence="10 11">
    <name type="scientific">Pinctada imbricata</name>
    <name type="common">Atlantic pearl-oyster</name>
    <name type="synonym">Pinctada martensii</name>
    <dbReference type="NCBI Taxonomy" id="66713"/>
    <lineage>
        <taxon>Eukaryota</taxon>
        <taxon>Metazoa</taxon>
        <taxon>Spiralia</taxon>
        <taxon>Lophotrochozoa</taxon>
        <taxon>Mollusca</taxon>
        <taxon>Bivalvia</taxon>
        <taxon>Autobranchia</taxon>
        <taxon>Pteriomorphia</taxon>
        <taxon>Pterioida</taxon>
        <taxon>Pterioidea</taxon>
        <taxon>Pteriidae</taxon>
        <taxon>Pinctada</taxon>
    </lineage>
</organism>
<evidence type="ECO:0000256" key="1">
    <source>
        <dbReference type="ARBA" id="ARBA00001954"/>
    </source>
</evidence>
<feature type="domain" description="Biopterin-dependent aromatic amino acid hydroxylase family profile" evidence="9">
    <location>
        <begin position="125"/>
        <end position="387"/>
    </location>
</feature>
<dbReference type="PROSITE" id="PS00367">
    <property type="entry name" value="BH4_AAA_HYDROXYL_1"/>
    <property type="match status" value="1"/>
</dbReference>
<dbReference type="PROSITE" id="PS51410">
    <property type="entry name" value="BH4_AAA_HYDROXYL_2"/>
    <property type="match status" value="2"/>
</dbReference>
<dbReference type="Pfam" id="PF00351">
    <property type="entry name" value="Biopterin_H"/>
    <property type="match status" value="1"/>
</dbReference>
<dbReference type="InterPro" id="IPR036951">
    <property type="entry name" value="ArAA_hydroxylase_sf"/>
</dbReference>
<dbReference type="InterPro" id="IPR018301">
    <property type="entry name" value="ArAA_hydroxylase_Fe/CU_BS"/>
</dbReference>
<evidence type="ECO:0000256" key="5">
    <source>
        <dbReference type="ARBA" id="ARBA00023004"/>
    </source>
</evidence>
<dbReference type="GO" id="GO:0043204">
    <property type="term" value="C:perikaryon"/>
    <property type="evidence" value="ECO:0007669"/>
    <property type="project" value="TreeGrafter"/>
</dbReference>
<comment type="caution">
    <text evidence="10">The sequence shown here is derived from an EMBL/GenBank/DDBJ whole genome shotgun (WGS) entry which is preliminary data.</text>
</comment>
<dbReference type="GO" id="GO:0005506">
    <property type="term" value="F:iron ion binding"/>
    <property type="evidence" value="ECO:0007669"/>
    <property type="project" value="InterPro"/>
</dbReference>
<keyword evidence="5 7" id="KW-0408">Iron</keyword>
<dbReference type="Gene3D" id="1.10.800.10">
    <property type="entry name" value="Aromatic amino acid hydroxylase"/>
    <property type="match status" value="1"/>
</dbReference>
<dbReference type="InterPro" id="IPR019774">
    <property type="entry name" value="Aromatic-AA_hydroxylase_C"/>
</dbReference>
<evidence type="ECO:0000256" key="6">
    <source>
        <dbReference type="ARBA" id="ARBA00023033"/>
    </source>
</evidence>
<keyword evidence="11" id="KW-1185">Reference proteome</keyword>
<feature type="binding site" evidence="7">
    <location>
        <position position="265"/>
    </location>
    <ligand>
        <name>Fe cation</name>
        <dbReference type="ChEBI" id="CHEBI:24875"/>
    </ligand>
</feature>
<evidence type="ECO:0000259" key="9">
    <source>
        <dbReference type="PROSITE" id="PS51410"/>
    </source>
</evidence>
<dbReference type="EMBL" id="VSWD01000002">
    <property type="protein sequence ID" value="KAK3107732.1"/>
    <property type="molecule type" value="Genomic_DNA"/>
</dbReference>
<dbReference type="GO" id="GO:0004511">
    <property type="term" value="F:tyrosine 3-monooxygenase activity"/>
    <property type="evidence" value="ECO:0007669"/>
    <property type="project" value="TreeGrafter"/>
</dbReference>
<dbReference type="InterPro" id="IPR036329">
    <property type="entry name" value="Aro-AA_hydroxylase_C_sf"/>
</dbReference>
<evidence type="ECO:0000256" key="3">
    <source>
        <dbReference type="ARBA" id="ARBA00022723"/>
    </source>
</evidence>
<comment type="cofactor">
    <cofactor evidence="1 8">
        <name>Fe(2+)</name>
        <dbReference type="ChEBI" id="CHEBI:29033"/>
    </cofactor>
</comment>
<dbReference type="InterPro" id="IPR019773">
    <property type="entry name" value="Tyrosine_3-monooxygenase-like"/>
</dbReference>
<reference evidence="10" key="1">
    <citation type="submission" date="2019-08" db="EMBL/GenBank/DDBJ databases">
        <title>The improved chromosome-level genome for the pearl oyster Pinctada fucata martensii using PacBio sequencing and Hi-C.</title>
        <authorList>
            <person name="Zheng Z."/>
        </authorList>
    </citation>
    <scope>NUCLEOTIDE SEQUENCE</scope>
    <source>
        <strain evidence="10">ZZ-2019</strain>
        <tissue evidence="10">Adductor muscle</tissue>
    </source>
</reference>
<dbReference type="Proteomes" id="UP001186944">
    <property type="component" value="Unassembled WGS sequence"/>
</dbReference>